<dbReference type="Gramene" id="ORUFI10G16450.1">
    <property type="protein sequence ID" value="ORUFI10G16450.1"/>
    <property type="gene ID" value="ORUFI10G16450"/>
</dbReference>
<keyword evidence="3" id="KW-1185">Reference proteome</keyword>
<dbReference type="InterPro" id="IPR005302">
    <property type="entry name" value="MoCF_Sase_C"/>
</dbReference>
<dbReference type="AlphaFoldDB" id="A0A0E0R197"/>
<protein>
    <recommendedName>
        <fullName evidence="1">MOSC domain-containing protein</fullName>
    </recommendedName>
</protein>
<dbReference type="EnsemblPlants" id="ORUFI10G16450.1">
    <property type="protein sequence ID" value="ORUFI10G16450.1"/>
    <property type="gene ID" value="ORUFI10G16450"/>
</dbReference>
<dbReference type="Pfam" id="PF03473">
    <property type="entry name" value="MOSC"/>
    <property type="match status" value="1"/>
</dbReference>
<dbReference type="PROSITE" id="PS51340">
    <property type="entry name" value="MOSC"/>
    <property type="match status" value="1"/>
</dbReference>
<dbReference type="GO" id="GO:0032787">
    <property type="term" value="P:monocarboxylic acid metabolic process"/>
    <property type="evidence" value="ECO:0007669"/>
    <property type="project" value="UniProtKB-ARBA"/>
</dbReference>
<evidence type="ECO:0000313" key="3">
    <source>
        <dbReference type="Proteomes" id="UP000008022"/>
    </source>
</evidence>
<dbReference type="HOGENOM" id="CLU_028286_2_0_1"/>
<dbReference type="GO" id="GO:0003824">
    <property type="term" value="F:catalytic activity"/>
    <property type="evidence" value="ECO:0007669"/>
    <property type="project" value="InterPro"/>
</dbReference>
<sequence>MEKAAGFLSSLLGGGEEVPPEPAATVRSILIYPIKSCRGISVPQAPITSTGFRWDRQWVVVNSKGRAYTQRVGGFLGGGAPPRRFLLGTPGMDPLKIPLSAEQAIINDVSVWEWSGSAYDEGAEAAEWFSSYFGNPSRLVRFKEGSEIRPTNPDYAQGYKIMFTDCFPFLMASQGSLDALNEVLKEPVPMNRFRPNILVDGCHPYSEDLWKTIKINKLTFQGVKLCNRCKVPTINQENGILGTEPTETLLTFRSDEVLRPSHKNKRQVYFGQNLVCKESLSAKDEGRIIKVGDPVYMKFQHEQGGHSGNCSEKKKKKKLTWILGDEHGGAAKVAGGAVGLGALPVAVEGEAWAIMVSGRKHGPDGWMESQSAPEPHA</sequence>
<dbReference type="Proteomes" id="UP000008022">
    <property type="component" value="Unassembled WGS sequence"/>
</dbReference>
<dbReference type="InterPro" id="IPR011037">
    <property type="entry name" value="Pyrv_Knase-like_insert_dom_sf"/>
</dbReference>
<dbReference type="Pfam" id="PF03476">
    <property type="entry name" value="MOSC_N"/>
    <property type="match status" value="1"/>
</dbReference>
<reference evidence="2" key="2">
    <citation type="submission" date="2015-06" db="UniProtKB">
        <authorList>
            <consortium name="EnsemblPlants"/>
        </authorList>
    </citation>
    <scope>IDENTIFICATION</scope>
</reference>
<evidence type="ECO:0000259" key="1">
    <source>
        <dbReference type="PROSITE" id="PS51340"/>
    </source>
</evidence>
<evidence type="ECO:0000313" key="2">
    <source>
        <dbReference type="EnsemblPlants" id="ORUFI10G16450.1"/>
    </source>
</evidence>
<organism evidence="2 3">
    <name type="scientific">Oryza rufipogon</name>
    <name type="common">Brownbeard rice</name>
    <name type="synonym">Asian wild rice</name>
    <dbReference type="NCBI Taxonomy" id="4529"/>
    <lineage>
        <taxon>Eukaryota</taxon>
        <taxon>Viridiplantae</taxon>
        <taxon>Streptophyta</taxon>
        <taxon>Embryophyta</taxon>
        <taxon>Tracheophyta</taxon>
        <taxon>Spermatophyta</taxon>
        <taxon>Magnoliopsida</taxon>
        <taxon>Liliopsida</taxon>
        <taxon>Poales</taxon>
        <taxon>Poaceae</taxon>
        <taxon>BOP clade</taxon>
        <taxon>Oryzoideae</taxon>
        <taxon>Oryzeae</taxon>
        <taxon>Oryzinae</taxon>
        <taxon>Oryza</taxon>
    </lineage>
</organism>
<proteinExistence type="predicted"/>
<dbReference type="PANTHER" id="PTHR14237">
    <property type="entry name" value="MOLYBDOPTERIN COFACTOR SULFURASE MOSC"/>
    <property type="match status" value="1"/>
</dbReference>
<dbReference type="PANTHER" id="PTHR14237:SF19">
    <property type="entry name" value="MITOCHONDRIAL AMIDOXIME REDUCING COMPONENT 1"/>
    <property type="match status" value="1"/>
</dbReference>
<dbReference type="STRING" id="4529.A0A0E0R197"/>
<dbReference type="InterPro" id="IPR005303">
    <property type="entry name" value="MOCOS_middle"/>
</dbReference>
<dbReference type="eggNOG" id="KOG2362">
    <property type="taxonomic scope" value="Eukaryota"/>
</dbReference>
<dbReference type="GO" id="GO:0030151">
    <property type="term" value="F:molybdenum ion binding"/>
    <property type="evidence" value="ECO:0007669"/>
    <property type="project" value="InterPro"/>
</dbReference>
<dbReference type="SUPFAM" id="SSF50800">
    <property type="entry name" value="PK beta-barrel domain-like"/>
    <property type="match status" value="1"/>
</dbReference>
<dbReference type="SUPFAM" id="SSF141673">
    <property type="entry name" value="MOSC N-terminal domain-like"/>
    <property type="match status" value="1"/>
</dbReference>
<reference evidence="3" key="1">
    <citation type="submission" date="2013-06" db="EMBL/GenBank/DDBJ databases">
        <authorList>
            <person name="Zhao Q."/>
        </authorList>
    </citation>
    <scope>NUCLEOTIDE SEQUENCE</scope>
    <source>
        <strain evidence="3">cv. W1943</strain>
    </source>
</reference>
<feature type="domain" description="MOSC" evidence="1">
    <location>
        <begin position="137"/>
        <end position="298"/>
    </location>
</feature>
<name>A0A0E0R197_ORYRU</name>
<accession>A0A0E0R197</accession>
<dbReference type="GO" id="GO:0030170">
    <property type="term" value="F:pyridoxal phosphate binding"/>
    <property type="evidence" value="ECO:0007669"/>
    <property type="project" value="InterPro"/>
</dbReference>